<dbReference type="InterPro" id="IPR015856">
    <property type="entry name" value="ABC_transpr_CbiO/EcfA_su"/>
</dbReference>
<evidence type="ECO:0000256" key="6">
    <source>
        <dbReference type="ARBA" id="ARBA00022840"/>
    </source>
</evidence>
<evidence type="ECO:0000256" key="7">
    <source>
        <dbReference type="ARBA" id="ARBA00022967"/>
    </source>
</evidence>
<dbReference type="InterPro" id="IPR050095">
    <property type="entry name" value="ECF_ABC_transporter_ATP-bd"/>
</dbReference>
<dbReference type="SMART" id="SM00382">
    <property type="entry name" value="AAA"/>
    <property type="match status" value="2"/>
</dbReference>
<keyword evidence="3" id="KW-0813">Transport</keyword>
<dbReference type="Gene3D" id="3.40.50.300">
    <property type="entry name" value="P-loop containing nucleotide triphosphate hydrolases"/>
    <property type="match status" value="2"/>
</dbReference>
<keyword evidence="4" id="KW-1003">Cell membrane</keyword>
<evidence type="ECO:0000313" key="10">
    <source>
        <dbReference type="EMBL" id="SFH32382.1"/>
    </source>
</evidence>
<keyword evidence="5" id="KW-0547">Nucleotide-binding</keyword>
<dbReference type="AlphaFoldDB" id="A0A1I2Z3E3"/>
<evidence type="ECO:0000256" key="1">
    <source>
        <dbReference type="ARBA" id="ARBA00004202"/>
    </source>
</evidence>
<dbReference type="GO" id="GO:0016887">
    <property type="term" value="F:ATP hydrolysis activity"/>
    <property type="evidence" value="ECO:0007669"/>
    <property type="project" value="InterPro"/>
</dbReference>
<evidence type="ECO:0000256" key="5">
    <source>
        <dbReference type="ARBA" id="ARBA00022741"/>
    </source>
</evidence>
<dbReference type="EMBL" id="FOOX01000024">
    <property type="protein sequence ID" value="SFH32382.1"/>
    <property type="molecule type" value="Genomic_DNA"/>
</dbReference>
<reference evidence="11" key="1">
    <citation type="submission" date="2016-10" db="EMBL/GenBank/DDBJ databases">
        <authorList>
            <person name="Varghese N."/>
            <person name="Submissions S."/>
        </authorList>
    </citation>
    <scope>NUCLEOTIDE SEQUENCE [LARGE SCALE GENOMIC DNA]</scope>
    <source>
        <strain evidence="11">DSM 17038</strain>
    </source>
</reference>
<dbReference type="PANTHER" id="PTHR43553:SF24">
    <property type="entry name" value="ENERGY-COUPLING FACTOR TRANSPORTER ATP-BINDING PROTEIN ECFA1"/>
    <property type="match status" value="1"/>
</dbReference>
<evidence type="ECO:0000313" key="11">
    <source>
        <dbReference type="Proteomes" id="UP000199337"/>
    </source>
</evidence>
<dbReference type="InterPro" id="IPR003439">
    <property type="entry name" value="ABC_transporter-like_ATP-bd"/>
</dbReference>
<gene>
    <name evidence="10" type="ORF">SAMN05660649_04750</name>
</gene>
<evidence type="ECO:0000256" key="2">
    <source>
        <dbReference type="ARBA" id="ARBA00005417"/>
    </source>
</evidence>
<dbReference type="GO" id="GO:0042626">
    <property type="term" value="F:ATPase-coupled transmembrane transporter activity"/>
    <property type="evidence" value="ECO:0007669"/>
    <property type="project" value="TreeGrafter"/>
</dbReference>
<dbReference type="RefSeq" id="WP_165613687.1">
    <property type="nucleotide sequence ID" value="NZ_FOOX01000024.1"/>
</dbReference>
<evidence type="ECO:0000256" key="3">
    <source>
        <dbReference type="ARBA" id="ARBA00022448"/>
    </source>
</evidence>
<dbReference type="CDD" id="cd03225">
    <property type="entry name" value="ABC_cobalt_CbiO_domain1"/>
    <property type="match status" value="2"/>
</dbReference>
<dbReference type="InterPro" id="IPR017871">
    <property type="entry name" value="ABC_transporter-like_CS"/>
</dbReference>
<dbReference type="Proteomes" id="UP000199337">
    <property type="component" value="Unassembled WGS sequence"/>
</dbReference>
<dbReference type="PANTHER" id="PTHR43553">
    <property type="entry name" value="HEAVY METAL TRANSPORTER"/>
    <property type="match status" value="1"/>
</dbReference>
<dbReference type="InterPro" id="IPR003593">
    <property type="entry name" value="AAA+_ATPase"/>
</dbReference>
<evidence type="ECO:0000256" key="8">
    <source>
        <dbReference type="ARBA" id="ARBA00023136"/>
    </source>
</evidence>
<dbReference type="GO" id="GO:0005524">
    <property type="term" value="F:ATP binding"/>
    <property type="evidence" value="ECO:0007669"/>
    <property type="project" value="UniProtKB-KW"/>
</dbReference>
<feature type="domain" description="ABC transporter" evidence="9">
    <location>
        <begin position="309"/>
        <end position="540"/>
    </location>
</feature>
<dbReference type="SUPFAM" id="SSF52540">
    <property type="entry name" value="P-loop containing nucleoside triphosphate hydrolases"/>
    <property type="match status" value="2"/>
</dbReference>
<dbReference type="InterPro" id="IPR027417">
    <property type="entry name" value="P-loop_NTPase"/>
</dbReference>
<proteinExistence type="inferred from homology"/>
<accession>A0A1I2Z3E3</accession>
<feature type="domain" description="ABC transporter" evidence="9">
    <location>
        <begin position="5"/>
        <end position="245"/>
    </location>
</feature>
<keyword evidence="11" id="KW-1185">Reference proteome</keyword>
<dbReference type="PROSITE" id="PS50893">
    <property type="entry name" value="ABC_TRANSPORTER_2"/>
    <property type="match status" value="2"/>
</dbReference>
<protein>
    <submittedName>
        <fullName evidence="10">Energy-coupling factor transport system ATP-binding protein</fullName>
    </submittedName>
</protein>
<comment type="subcellular location">
    <subcellularLocation>
        <location evidence="1">Cell membrane</location>
        <topology evidence="1">Peripheral membrane protein</topology>
    </subcellularLocation>
</comment>
<dbReference type="STRING" id="341036.SAMN05660649_04750"/>
<keyword evidence="8" id="KW-0472">Membrane</keyword>
<evidence type="ECO:0000259" key="9">
    <source>
        <dbReference type="PROSITE" id="PS50893"/>
    </source>
</evidence>
<dbReference type="GO" id="GO:0043190">
    <property type="term" value="C:ATP-binding cassette (ABC) transporter complex"/>
    <property type="evidence" value="ECO:0007669"/>
    <property type="project" value="TreeGrafter"/>
</dbReference>
<keyword evidence="7" id="KW-1278">Translocase</keyword>
<dbReference type="NCBIfam" id="NF010167">
    <property type="entry name" value="PRK13648.1"/>
    <property type="match status" value="2"/>
</dbReference>
<keyword evidence="6 10" id="KW-0067">ATP-binding</keyword>
<organism evidence="10 11">
    <name type="scientific">Desulfotruncus arcticus DSM 17038</name>
    <dbReference type="NCBI Taxonomy" id="1121424"/>
    <lineage>
        <taxon>Bacteria</taxon>
        <taxon>Bacillati</taxon>
        <taxon>Bacillota</taxon>
        <taxon>Clostridia</taxon>
        <taxon>Eubacteriales</taxon>
        <taxon>Desulfallaceae</taxon>
        <taxon>Desulfotruncus</taxon>
    </lineage>
</organism>
<dbReference type="PROSITE" id="PS00211">
    <property type="entry name" value="ABC_TRANSPORTER_1"/>
    <property type="match status" value="1"/>
</dbReference>
<sequence length="579" mass="64018">MPNAVELKNVSYSYPNSRQASLNNVNFSVAKGSFVAVMGPNGAGKTTLSLCLNGLIPQLLEGELAGDVTVDNKNLRMCRVQEMAGHVGLVLDDPEAQIFGRTVIEDTSFGPANLSLPVEEIYQRAGQALQMTRLNGYEQRSTHRLSGGEKQRMAIAGILAMHPEIMVLDEPASALDPLGIREIYQTIDDLRLQKQLTIIVAEHDCQEIIGRADRVIVLKGGEIAWSGVPEELFRNVSLLQTFGIRPIPVSLIGWEFYQKGWIAFAEIPLGVIAAEKTVRDIMTKYNLRPVGKADPPVVRQPETKARALIQVSNLNYQYLPDNNVLKNINLTIRRGEFVALIGPNGSGKTTLAKHFNGLLQPSAGDVIINGVNSREFPQLARVVGYVFQNPDHQIFSATVEKELEYGLKNIGLDSAEIRRRVDRVIKFTGLEQRRKDHPFALGRGERQIIALASILALEPEILVVDEPTTGLDWAGVQKIMELIRHLHDHGTTIIMISHDMEIVARYAQRIIMMKDGSILLDGSTGEAFSNLEALEQASLVPPQIARLAARLRDLGFTADLLQEREFLQAMGRPVEVLPC</sequence>
<evidence type="ECO:0000256" key="4">
    <source>
        <dbReference type="ARBA" id="ARBA00022475"/>
    </source>
</evidence>
<dbReference type="Pfam" id="PF00005">
    <property type="entry name" value="ABC_tran"/>
    <property type="match status" value="2"/>
</dbReference>
<comment type="similarity">
    <text evidence="2">Belongs to the ABC transporter superfamily.</text>
</comment>
<dbReference type="FunFam" id="3.40.50.300:FF:000224">
    <property type="entry name" value="Energy-coupling factor transporter ATP-binding protein EcfA"/>
    <property type="match status" value="2"/>
</dbReference>
<name>A0A1I2Z3E3_9FIRM</name>